<dbReference type="Gene3D" id="3.40.190.10">
    <property type="entry name" value="Periplasmic binding protein-like II"/>
    <property type="match status" value="1"/>
</dbReference>
<dbReference type="GO" id="GO:0000976">
    <property type="term" value="F:transcription cis-regulatory region binding"/>
    <property type="evidence" value="ECO:0007669"/>
    <property type="project" value="TreeGrafter"/>
</dbReference>
<dbReference type="InterPro" id="IPR000847">
    <property type="entry name" value="LysR_HTH_N"/>
</dbReference>
<keyword evidence="2" id="KW-0805">Transcription regulation</keyword>
<organism evidence="6 7">
    <name type="scientific">Furfurilactobacillus milii</name>
    <dbReference type="NCBI Taxonomy" id="2888272"/>
    <lineage>
        <taxon>Bacteria</taxon>
        <taxon>Bacillati</taxon>
        <taxon>Bacillota</taxon>
        <taxon>Bacilli</taxon>
        <taxon>Lactobacillales</taxon>
        <taxon>Lactobacillaceae</taxon>
        <taxon>Furfurilactobacillus</taxon>
    </lineage>
</organism>
<dbReference type="Proteomes" id="UP000449209">
    <property type="component" value="Unassembled WGS sequence"/>
</dbReference>
<keyword evidence="3" id="KW-0238">DNA-binding</keyword>
<keyword evidence="4" id="KW-0804">Transcription</keyword>
<dbReference type="AlphaFoldDB" id="A0A6N9I4Q9"/>
<dbReference type="Pfam" id="PF03466">
    <property type="entry name" value="LysR_substrate"/>
    <property type="match status" value="1"/>
</dbReference>
<dbReference type="Pfam" id="PF00126">
    <property type="entry name" value="HTH_1"/>
    <property type="match status" value="1"/>
</dbReference>
<dbReference type="PANTHER" id="PTHR30126:SF93">
    <property type="entry name" value="HTH LYSR-TYPE DOMAIN-CONTAINING PROTEIN"/>
    <property type="match status" value="1"/>
</dbReference>
<gene>
    <name evidence="6" type="ORF">GB993_09235</name>
</gene>
<evidence type="ECO:0000313" key="6">
    <source>
        <dbReference type="EMBL" id="MYV17684.1"/>
    </source>
</evidence>
<evidence type="ECO:0000313" key="7">
    <source>
        <dbReference type="Proteomes" id="UP000449209"/>
    </source>
</evidence>
<sequence>MFPIIVTAFAGAYYEIVIRLSQFMIRRQVMQLQDLEIYVQLYEQHSINRVAKLMGFAQSNITARLHAIETEFDVELFTRSYQGITPTKNGKQFYQYAQSVLNATRKIRAQMRPSTVSKRRIVMSQLLFNLLVVKQKQYSLAQNTFDLLSSTEILALSDNEVDIVVTYANFNNSDYQEIATDYLPASFVVASGLEEDGQLPYLVNSDRHCPFRARTLRRLNHDMTNIQEIDSWDSIIKLVKNGLGIALLPDYLTASDEFKRIDSKHRFKVPYATFTKVSQ</sequence>
<dbReference type="EMBL" id="WEZQ01000017">
    <property type="protein sequence ID" value="MYV17684.1"/>
    <property type="molecule type" value="Genomic_DNA"/>
</dbReference>
<dbReference type="Gene3D" id="1.10.10.10">
    <property type="entry name" value="Winged helix-like DNA-binding domain superfamily/Winged helix DNA-binding domain"/>
    <property type="match status" value="1"/>
</dbReference>
<dbReference type="PANTHER" id="PTHR30126">
    <property type="entry name" value="HTH-TYPE TRANSCRIPTIONAL REGULATOR"/>
    <property type="match status" value="1"/>
</dbReference>
<dbReference type="InterPro" id="IPR005119">
    <property type="entry name" value="LysR_subst-bd"/>
</dbReference>
<comment type="caution">
    <text evidence="6">The sequence shown here is derived from an EMBL/GenBank/DDBJ whole genome shotgun (WGS) entry which is preliminary data.</text>
</comment>
<dbReference type="InterPro" id="IPR036390">
    <property type="entry name" value="WH_DNA-bd_sf"/>
</dbReference>
<evidence type="ECO:0000256" key="3">
    <source>
        <dbReference type="ARBA" id="ARBA00023125"/>
    </source>
</evidence>
<dbReference type="InterPro" id="IPR036388">
    <property type="entry name" value="WH-like_DNA-bd_sf"/>
</dbReference>
<evidence type="ECO:0000256" key="4">
    <source>
        <dbReference type="ARBA" id="ARBA00023163"/>
    </source>
</evidence>
<evidence type="ECO:0000256" key="2">
    <source>
        <dbReference type="ARBA" id="ARBA00023015"/>
    </source>
</evidence>
<evidence type="ECO:0000259" key="5">
    <source>
        <dbReference type="PROSITE" id="PS50931"/>
    </source>
</evidence>
<evidence type="ECO:0000256" key="1">
    <source>
        <dbReference type="ARBA" id="ARBA00009437"/>
    </source>
</evidence>
<reference evidence="6 7" key="1">
    <citation type="journal article" date="2019" name="Appl. Environ. Microbiol.">
        <title>Genetic determinants of hydroxycinnamic acid metabolism in heterofermentative lactobacilli.</title>
        <authorList>
            <person name="Gaur G."/>
            <person name="Oh J.H."/>
            <person name="Filannino P."/>
            <person name="Gobbetti M."/>
            <person name="van Pijkeren J.P."/>
            <person name="Ganzle M.G."/>
        </authorList>
    </citation>
    <scope>NUCLEOTIDE SEQUENCE [LARGE SCALE GENOMIC DNA]</scope>
    <source>
        <strain evidence="6 7">C5</strain>
    </source>
</reference>
<comment type="similarity">
    <text evidence="1">Belongs to the LysR transcriptional regulatory family.</text>
</comment>
<dbReference type="PROSITE" id="PS50931">
    <property type="entry name" value="HTH_LYSR"/>
    <property type="match status" value="1"/>
</dbReference>
<proteinExistence type="inferred from homology"/>
<dbReference type="SUPFAM" id="SSF53850">
    <property type="entry name" value="Periplasmic binding protein-like II"/>
    <property type="match status" value="1"/>
</dbReference>
<protein>
    <submittedName>
        <fullName evidence="6">LysR family transcriptional regulator</fullName>
    </submittedName>
</protein>
<accession>A0A6N9I4Q9</accession>
<name>A0A6N9I4Q9_9LACO</name>
<dbReference type="SUPFAM" id="SSF46785">
    <property type="entry name" value="Winged helix' DNA-binding domain"/>
    <property type="match status" value="1"/>
</dbReference>
<dbReference type="GO" id="GO:0003700">
    <property type="term" value="F:DNA-binding transcription factor activity"/>
    <property type="evidence" value="ECO:0007669"/>
    <property type="project" value="InterPro"/>
</dbReference>
<feature type="domain" description="HTH lysR-type" evidence="5">
    <location>
        <begin position="30"/>
        <end position="87"/>
    </location>
</feature>